<accession>N0E3L3</accession>
<comment type="caution">
    <text evidence="6">The sequence shown here is derived from an EMBL/GenBank/DDBJ whole genome shotgun (WGS) entry which is preliminary data.</text>
</comment>
<comment type="catalytic activity">
    <reaction evidence="4">
        <text>[thioredoxin]-disulfide + sulfite + AMP + 2 H(+) = adenosine 5'-phosphosulfate + [thioredoxin]-dithiol</text>
        <dbReference type="Rhea" id="RHEA:21976"/>
        <dbReference type="Rhea" id="RHEA-COMP:10698"/>
        <dbReference type="Rhea" id="RHEA-COMP:10700"/>
        <dbReference type="ChEBI" id="CHEBI:15378"/>
        <dbReference type="ChEBI" id="CHEBI:17359"/>
        <dbReference type="ChEBI" id="CHEBI:29950"/>
        <dbReference type="ChEBI" id="CHEBI:50058"/>
        <dbReference type="ChEBI" id="CHEBI:58243"/>
        <dbReference type="ChEBI" id="CHEBI:456215"/>
        <dbReference type="EC" id="1.8.4.10"/>
    </reaction>
</comment>
<dbReference type="RefSeq" id="WP_010851308.1">
    <property type="nucleotide sequence ID" value="NZ_HF570956.1"/>
</dbReference>
<dbReference type="GO" id="GO:0046872">
    <property type="term" value="F:metal ion binding"/>
    <property type="evidence" value="ECO:0007669"/>
    <property type="project" value="UniProtKB-KW"/>
</dbReference>
<reference evidence="6 7" key="1">
    <citation type="journal article" date="2013" name="ISME J.">
        <title>A metabolic model for members of the genus Tetrasphaera involved in enhanced biological phosphorus removal.</title>
        <authorList>
            <person name="Kristiansen R."/>
            <person name="Nguyen H.T.T."/>
            <person name="Saunders A.M."/>
            <person name="Nielsen J.L."/>
            <person name="Wimmer R."/>
            <person name="Le V.Q."/>
            <person name="McIlroy S.J."/>
            <person name="Petrovski S."/>
            <person name="Seviour R.J."/>
            <person name="Calteau A."/>
            <person name="Nielsen K.L."/>
            <person name="Nielsen P.H."/>
        </authorList>
    </citation>
    <scope>NUCLEOTIDE SEQUENCE [LARGE SCALE GENOMIC DNA]</scope>
    <source>
        <strain evidence="6 7">Lp2</strain>
    </source>
</reference>
<dbReference type="NCBIfam" id="NF002537">
    <property type="entry name" value="PRK02090.1"/>
    <property type="match status" value="1"/>
</dbReference>
<dbReference type="NCBIfam" id="TIGR00434">
    <property type="entry name" value="cysH"/>
    <property type="match status" value="1"/>
</dbReference>
<evidence type="ECO:0000256" key="3">
    <source>
        <dbReference type="ARBA" id="ARBA00024327"/>
    </source>
</evidence>
<proteinExistence type="inferred from homology"/>
<dbReference type="PANTHER" id="PTHR46509:SF1">
    <property type="entry name" value="PHOSPHOADENOSINE PHOSPHOSULFATE REDUCTASE"/>
    <property type="match status" value="1"/>
</dbReference>
<comment type="similarity">
    <text evidence="1 4">Belongs to the PAPS reductase family. CysH subfamily.</text>
</comment>
<dbReference type="GO" id="GO:0070814">
    <property type="term" value="P:hydrogen sulfide biosynthetic process"/>
    <property type="evidence" value="ECO:0007669"/>
    <property type="project" value="UniProtKB-UniRule"/>
</dbReference>
<dbReference type="Proteomes" id="UP000013167">
    <property type="component" value="Unassembled WGS sequence"/>
</dbReference>
<keyword evidence="7" id="KW-1185">Reference proteome</keyword>
<keyword evidence="4" id="KW-0479">Metal-binding</keyword>
<evidence type="ECO:0000259" key="5">
    <source>
        <dbReference type="Pfam" id="PF01507"/>
    </source>
</evidence>
<feature type="domain" description="Phosphoadenosine phosphosulphate reductase" evidence="5">
    <location>
        <begin position="54"/>
        <end position="221"/>
    </location>
</feature>
<dbReference type="GO" id="GO:0019379">
    <property type="term" value="P:sulfate assimilation, phosphoadenylyl sulfate reduction by phosphoadenylyl-sulfate reductase (thioredoxin)"/>
    <property type="evidence" value="ECO:0007669"/>
    <property type="project" value="UniProtKB-UniRule"/>
</dbReference>
<organism evidence="6 7">
    <name type="scientific">Phycicoccus elongatus Lp2</name>
    <dbReference type="NCBI Taxonomy" id="1193181"/>
    <lineage>
        <taxon>Bacteria</taxon>
        <taxon>Bacillati</taxon>
        <taxon>Actinomycetota</taxon>
        <taxon>Actinomycetes</taxon>
        <taxon>Micrococcales</taxon>
        <taxon>Intrasporangiaceae</taxon>
        <taxon>Phycicoccus</taxon>
    </lineage>
</organism>
<sequence>MTTSTTTTTPTTRTGRTRSADELRALAAEGADLGEVSADEIVRWLAERVGSQVAVACSMADGVLPHLVSQQVPGVDVLFLDTGYHFIETRIARDEVAQRLDVNVIDVLPTLTLKEQATEYGPDLFARDPARCCAIRKMEPLAGALAGYDAWVTGVRREEAPTRTTTQLVDFDERHGLIKVNPLAAWTFDDLTSYAGTHAVPLNLLLSQGYPSIGCEPCTQPVEDGADPRSGRWAGLAKTECGIHT</sequence>
<keyword evidence="4" id="KW-0963">Cytoplasm</keyword>
<evidence type="ECO:0000313" key="7">
    <source>
        <dbReference type="Proteomes" id="UP000013167"/>
    </source>
</evidence>
<comment type="pathway">
    <text evidence="3 4">Sulfur metabolism; hydrogen sulfide biosynthesis; sulfite from sulfate.</text>
</comment>
<name>N0E3L3_9MICO</name>
<evidence type="ECO:0000256" key="4">
    <source>
        <dbReference type="HAMAP-Rule" id="MF_00063"/>
    </source>
</evidence>
<protein>
    <recommendedName>
        <fullName evidence="4">Adenosine 5'-phosphosulfate reductase</fullName>
        <shortName evidence="4">APS reductase</shortName>
        <ecNumber evidence="4">1.8.4.10</ecNumber>
    </recommendedName>
    <alternativeName>
        <fullName evidence="4">5'-adenylylsulfate reductase</fullName>
    </alternativeName>
    <alternativeName>
        <fullName evidence="4">Thioredoxin-dependent 5'-adenylylsulfate reductase</fullName>
    </alternativeName>
</protein>
<dbReference type="InterPro" id="IPR014729">
    <property type="entry name" value="Rossmann-like_a/b/a_fold"/>
</dbReference>
<dbReference type="HOGENOM" id="CLU_044089_2_0_11"/>
<dbReference type="GO" id="GO:0004604">
    <property type="term" value="F:phosphoadenylyl-sulfate reductase (thioredoxin) activity"/>
    <property type="evidence" value="ECO:0007669"/>
    <property type="project" value="UniProtKB-UniRule"/>
</dbReference>
<evidence type="ECO:0000256" key="1">
    <source>
        <dbReference type="ARBA" id="ARBA00009732"/>
    </source>
</evidence>
<keyword evidence="2 4" id="KW-0560">Oxidoreductase</keyword>
<dbReference type="Gene3D" id="3.40.50.620">
    <property type="entry name" value="HUPs"/>
    <property type="match status" value="1"/>
</dbReference>
<dbReference type="GO" id="GO:0043866">
    <property type="term" value="F:adenylyl-sulfate reductase (thioredoxin) activity"/>
    <property type="evidence" value="ECO:0007669"/>
    <property type="project" value="UniProtKB-EC"/>
</dbReference>
<dbReference type="GO" id="GO:0005737">
    <property type="term" value="C:cytoplasm"/>
    <property type="evidence" value="ECO:0007669"/>
    <property type="project" value="UniProtKB-SubCell"/>
</dbReference>
<dbReference type="eggNOG" id="COG0175">
    <property type="taxonomic scope" value="Bacteria"/>
</dbReference>
<gene>
    <name evidence="4 6" type="primary">cysH</name>
    <name evidence="6" type="ORF">BN10_960002</name>
</gene>
<dbReference type="InterPro" id="IPR004511">
    <property type="entry name" value="PAPS/APS_Rdtase"/>
</dbReference>
<dbReference type="Pfam" id="PF01507">
    <property type="entry name" value="PAPS_reduct"/>
    <property type="match status" value="1"/>
</dbReference>
<feature type="binding site" evidence="4">
    <location>
        <position position="215"/>
    </location>
    <ligand>
        <name>[4Fe-4S] cluster</name>
        <dbReference type="ChEBI" id="CHEBI:49883"/>
    </ligand>
</feature>
<comment type="cofactor">
    <cofactor evidence="4">
        <name>[4Fe-4S] cluster</name>
        <dbReference type="ChEBI" id="CHEBI:49883"/>
    </cofactor>
    <text evidence="4">Binds 1 [4Fe-4S] cluster per subunit.</text>
</comment>
<comment type="subcellular location">
    <subcellularLocation>
        <location evidence="4">Cytoplasm</location>
    </subcellularLocation>
</comment>
<dbReference type="EC" id="1.8.4.10" evidence="4"/>
<feature type="binding site" evidence="4">
    <location>
        <position position="218"/>
    </location>
    <ligand>
        <name>[4Fe-4S] cluster</name>
        <dbReference type="ChEBI" id="CHEBI:49883"/>
    </ligand>
</feature>
<evidence type="ECO:0000313" key="6">
    <source>
        <dbReference type="EMBL" id="CCH71482.1"/>
    </source>
</evidence>
<dbReference type="CDD" id="cd23945">
    <property type="entry name" value="PAPS_reductase"/>
    <property type="match status" value="1"/>
</dbReference>
<dbReference type="OrthoDB" id="9794018at2"/>
<keyword evidence="4" id="KW-0408">Iron</keyword>
<dbReference type="AlphaFoldDB" id="N0E3L3"/>
<feature type="active site" description="Nucleophile; cysteine thiosulfonate intermediate" evidence="4">
    <location>
        <position position="241"/>
    </location>
</feature>
<dbReference type="SUPFAM" id="SSF52402">
    <property type="entry name" value="Adenine nucleotide alpha hydrolases-like"/>
    <property type="match status" value="1"/>
</dbReference>
<dbReference type="GO" id="GO:0051539">
    <property type="term" value="F:4 iron, 4 sulfur cluster binding"/>
    <property type="evidence" value="ECO:0007669"/>
    <property type="project" value="UniProtKB-UniRule"/>
</dbReference>
<evidence type="ECO:0000256" key="2">
    <source>
        <dbReference type="ARBA" id="ARBA00023002"/>
    </source>
</evidence>
<feature type="binding site" evidence="4">
    <location>
        <position position="133"/>
    </location>
    <ligand>
        <name>[4Fe-4S] cluster</name>
        <dbReference type="ChEBI" id="CHEBI:49883"/>
    </ligand>
</feature>
<feature type="binding site" evidence="4">
    <location>
        <position position="132"/>
    </location>
    <ligand>
        <name>[4Fe-4S] cluster</name>
        <dbReference type="ChEBI" id="CHEBI:49883"/>
    </ligand>
</feature>
<keyword evidence="4" id="KW-0411">Iron-sulfur</keyword>
<dbReference type="InterPro" id="IPR002500">
    <property type="entry name" value="PAPS_reduct_dom"/>
</dbReference>
<dbReference type="HAMAP" id="MF_00063">
    <property type="entry name" value="CysH"/>
    <property type="match status" value="1"/>
</dbReference>
<dbReference type="PIRSF" id="PIRSF000857">
    <property type="entry name" value="PAPS_reductase"/>
    <property type="match status" value="1"/>
</dbReference>
<dbReference type="PANTHER" id="PTHR46509">
    <property type="entry name" value="PHOSPHOADENOSINE PHOSPHOSULFATE REDUCTASE"/>
    <property type="match status" value="1"/>
</dbReference>
<dbReference type="STRING" id="1193181.BN10_960002"/>
<dbReference type="EMBL" id="CAIZ01000170">
    <property type="protein sequence ID" value="CCH71482.1"/>
    <property type="molecule type" value="Genomic_DNA"/>
</dbReference>
<comment type="function">
    <text evidence="4">Catalyzes the formation of sulfite from adenosine 5'-phosphosulfate (APS) using thioredoxin as an electron donor.</text>
</comment>